<dbReference type="GO" id="GO:0000155">
    <property type="term" value="F:phosphorelay sensor kinase activity"/>
    <property type="evidence" value="ECO:0007669"/>
    <property type="project" value="InterPro"/>
</dbReference>
<dbReference type="PANTHER" id="PTHR24421:SF58">
    <property type="entry name" value="SIGNAL TRANSDUCTION HISTIDINE-PROTEIN KINASE_PHOSPHATASE UHPB"/>
    <property type="match status" value="1"/>
</dbReference>
<dbReference type="OrthoDB" id="9797605at2"/>
<dbReference type="SMART" id="SM00387">
    <property type="entry name" value="HATPase_c"/>
    <property type="match status" value="1"/>
</dbReference>
<dbReference type="Proteomes" id="UP000548685">
    <property type="component" value="Unassembled WGS sequence"/>
</dbReference>
<comment type="caution">
    <text evidence="7">The sequence shown here is derived from an EMBL/GenBank/DDBJ whole genome shotgun (WGS) entry which is preliminary data.</text>
</comment>
<accession>A0A6I4UIZ5</accession>
<dbReference type="EMBL" id="JACICE010000002">
    <property type="protein sequence ID" value="MBB3776465.1"/>
    <property type="molecule type" value="Genomic_DNA"/>
</dbReference>
<dbReference type="EMBL" id="WTYB01000002">
    <property type="protein sequence ID" value="MXP38456.1"/>
    <property type="molecule type" value="Genomic_DNA"/>
</dbReference>
<dbReference type="CDD" id="cd16917">
    <property type="entry name" value="HATPase_UhpB-NarQ-NarX-like"/>
    <property type="match status" value="1"/>
</dbReference>
<keyword evidence="9" id="KW-1185">Reference proteome</keyword>
<dbReference type="Gene3D" id="1.20.5.1930">
    <property type="match status" value="1"/>
</dbReference>
<dbReference type="InterPro" id="IPR003594">
    <property type="entry name" value="HATPase_dom"/>
</dbReference>
<dbReference type="AlphaFoldDB" id="A0A6I4UIZ5"/>
<dbReference type="InterPro" id="IPR036890">
    <property type="entry name" value="HATPase_C_sf"/>
</dbReference>
<evidence type="ECO:0000313" key="8">
    <source>
        <dbReference type="Proteomes" id="UP000430021"/>
    </source>
</evidence>
<evidence type="ECO:0000313" key="9">
    <source>
        <dbReference type="Proteomes" id="UP000548685"/>
    </source>
</evidence>
<keyword evidence="4" id="KW-0812">Transmembrane</keyword>
<dbReference type="InterPro" id="IPR011712">
    <property type="entry name" value="Sig_transdc_His_kin_sub3_dim/P"/>
</dbReference>
<organism evidence="7 8">
    <name type="scientific">Erythrobacter ramosus</name>
    <dbReference type="NCBI Taxonomy" id="35811"/>
    <lineage>
        <taxon>Bacteria</taxon>
        <taxon>Pseudomonadati</taxon>
        <taxon>Pseudomonadota</taxon>
        <taxon>Alphaproteobacteria</taxon>
        <taxon>Sphingomonadales</taxon>
        <taxon>Erythrobacteraceae</taxon>
        <taxon>Erythrobacter/Porphyrobacter group</taxon>
        <taxon>Erythrobacter</taxon>
    </lineage>
</organism>
<dbReference type="Pfam" id="PF02518">
    <property type="entry name" value="HATPase_c"/>
    <property type="match status" value="1"/>
</dbReference>
<keyword evidence="2 6" id="KW-0418">Kinase</keyword>
<evidence type="ECO:0000256" key="3">
    <source>
        <dbReference type="ARBA" id="ARBA00023012"/>
    </source>
</evidence>
<dbReference type="GO" id="GO:0046983">
    <property type="term" value="F:protein dimerization activity"/>
    <property type="evidence" value="ECO:0007669"/>
    <property type="project" value="InterPro"/>
</dbReference>
<gene>
    <name evidence="6" type="ORF">FHS52_002434</name>
    <name evidence="7" type="ORF">GRI59_07490</name>
</gene>
<feature type="transmembrane region" description="Helical" evidence="4">
    <location>
        <begin position="178"/>
        <end position="198"/>
    </location>
</feature>
<evidence type="ECO:0000256" key="2">
    <source>
        <dbReference type="ARBA" id="ARBA00022777"/>
    </source>
</evidence>
<feature type="transmembrane region" description="Helical" evidence="4">
    <location>
        <begin position="300"/>
        <end position="320"/>
    </location>
</feature>
<name>A0A6I4UIZ5_9SPHN</name>
<keyword evidence="4" id="KW-0472">Membrane</keyword>
<dbReference type="Pfam" id="PF07730">
    <property type="entry name" value="HisKA_3"/>
    <property type="match status" value="1"/>
</dbReference>
<feature type="transmembrane region" description="Helical" evidence="4">
    <location>
        <begin position="205"/>
        <end position="225"/>
    </location>
</feature>
<feature type="transmembrane region" description="Helical" evidence="4">
    <location>
        <begin position="358"/>
        <end position="376"/>
    </location>
</feature>
<reference evidence="7 8" key="1">
    <citation type="submission" date="2019-12" db="EMBL/GenBank/DDBJ databases">
        <title>Genomic-based taxomic classification of the family Erythrobacteraceae.</title>
        <authorList>
            <person name="Xu L."/>
        </authorList>
    </citation>
    <scope>NUCLEOTIDE SEQUENCE [LARGE SCALE GENOMIC DNA]</scope>
    <source>
        <strain evidence="7 8">JCM 10282</strain>
    </source>
</reference>
<evidence type="ECO:0000259" key="5">
    <source>
        <dbReference type="SMART" id="SM00387"/>
    </source>
</evidence>
<keyword evidence="1" id="KW-0808">Transferase</keyword>
<feature type="transmembrane region" description="Helical" evidence="4">
    <location>
        <begin position="237"/>
        <end position="258"/>
    </location>
</feature>
<keyword evidence="4" id="KW-1133">Transmembrane helix</keyword>
<feature type="transmembrane region" description="Helical" evidence="4">
    <location>
        <begin position="327"/>
        <end position="346"/>
    </location>
</feature>
<evidence type="ECO:0000313" key="7">
    <source>
        <dbReference type="EMBL" id="MXP38456.1"/>
    </source>
</evidence>
<sequence length="616" mass="67037">MTLLAVQLVYWLLINPLTEADRAERPAPLEITGATIARLDSPTFAAAAKAQYQPVEIPFTHCCDTAIFSVRINVKVDAVPANGLGIISTLQADNYRLAVNGSTLFARGQMQPGAVTFDGQRTFLTRIPAGLLREGSNEIQYITVRDGFPYTDIYPPIIAEFDALESYSANRLFFINGFYMLSAAVLGMLGLLAGIMTFRSDDWRFAAWLSALCAGFVAYLTYALWMNPPLDGWGRMLAFFAIYLFVPTALLCFVDSWTGKPLRGLQAGAMAAYGAAIAVISWHVYGVAMPEGYDRPTTLWIWYLMGAAVLVLARLAWHFATRAESRLVESVLLTVMATALVFDAITNWFPEWGIGEGNLLNSSAFLLLAMTAAFLARNFRLFQSQGALNAMLQAKVTQREAELAEAALREQALVRAQAHDEERRRIMRDLHDGLGSQLMTMMLSARLGEADPPKVAEGLQSVIDEMRLMVDSMDSVGESLEAALATFRARVQPRVEAAGFAFRWSQPDALAAPDLGPRDVLQVFRIMQEAVTNALKHSSGTEIAITIAQHSDGGVEIAIADNGSGGTGDGEAGRGLANMRVRARAVGADYALQAMPGEGTRVTLTLRQTAHAAHPI</sequence>
<dbReference type="InterPro" id="IPR050482">
    <property type="entry name" value="Sensor_HK_TwoCompSys"/>
</dbReference>
<evidence type="ECO:0000313" key="6">
    <source>
        <dbReference type="EMBL" id="MBB3776465.1"/>
    </source>
</evidence>
<proteinExistence type="predicted"/>
<evidence type="ECO:0000256" key="1">
    <source>
        <dbReference type="ARBA" id="ARBA00022679"/>
    </source>
</evidence>
<reference evidence="6 9" key="2">
    <citation type="submission" date="2020-08" db="EMBL/GenBank/DDBJ databases">
        <title>Genomic Encyclopedia of Type Strains, Phase IV (KMG-IV): sequencing the most valuable type-strain genomes for metagenomic binning, comparative biology and taxonomic classification.</title>
        <authorList>
            <person name="Goeker M."/>
        </authorList>
    </citation>
    <scope>NUCLEOTIDE SEQUENCE [LARGE SCALE GENOMIC DNA]</scope>
    <source>
        <strain evidence="6 9">DSM 8510</strain>
    </source>
</reference>
<dbReference type="GO" id="GO:0016020">
    <property type="term" value="C:membrane"/>
    <property type="evidence" value="ECO:0007669"/>
    <property type="project" value="InterPro"/>
</dbReference>
<dbReference type="RefSeq" id="WP_160760610.1">
    <property type="nucleotide sequence ID" value="NZ_BAAADZ010000010.1"/>
</dbReference>
<protein>
    <submittedName>
        <fullName evidence="6">Signal transduction histidine kinase</fullName>
    </submittedName>
</protein>
<feature type="domain" description="Histidine kinase/HSP90-like ATPase" evidence="5">
    <location>
        <begin position="518"/>
        <end position="610"/>
    </location>
</feature>
<dbReference type="PANTHER" id="PTHR24421">
    <property type="entry name" value="NITRATE/NITRITE SENSOR PROTEIN NARX-RELATED"/>
    <property type="match status" value="1"/>
</dbReference>
<feature type="transmembrane region" description="Helical" evidence="4">
    <location>
        <begin position="270"/>
        <end position="288"/>
    </location>
</feature>
<dbReference type="Gene3D" id="3.30.565.10">
    <property type="entry name" value="Histidine kinase-like ATPase, C-terminal domain"/>
    <property type="match status" value="1"/>
</dbReference>
<keyword evidence="3" id="KW-0902">Two-component regulatory system</keyword>
<dbReference type="Proteomes" id="UP000430021">
    <property type="component" value="Unassembled WGS sequence"/>
</dbReference>
<evidence type="ECO:0000256" key="4">
    <source>
        <dbReference type="SAM" id="Phobius"/>
    </source>
</evidence>
<dbReference type="SUPFAM" id="SSF55874">
    <property type="entry name" value="ATPase domain of HSP90 chaperone/DNA topoisomerase II/histidine kinase"/>
    <property type="match status" value="1"/>
</dbReference>